<dbReference type="InterPro" id="IPR011004">
    <property type="entry name" value="Trimer_LpxA-like_sf"/>
</dbReference>
<gene>
    <name evidence="3" type="ORF">UFOPK1358_01134</name>
</gene>
<protein>
    <submittedName>
        <fullName evidence="3">Unannotated protein</fullName>
    </submittedName>
</protein>
<comment type="similarity">
    <text evidence="1">Belongs to the transferase hexapeptide repeat family.</text>
</comment>
<dbReference type="EMBL" id="CAEZSF010000107">
    <property type="protein sequence ID" value="CAB4543030.1"/>
    <property type="molecule type" value="Genomic_DNA"/>
</dbReference>
<dbReference type="PANTHER" id="PTHR23416:SF23">
    <property type="entry name" value="ACETYLTRANSFERASE C18B11.09C-RELATED"/>
    <property type="match status" value="1"/>
</dbReference>
<organism evidence="3">
    <name type="scientific">freshwater metagenome</name>
    <dbReference type="NCBI Taxonomy" id="449393"/>
    <lineage>
        <taxon>unclassified sequences</taxon>
        <taxon>metagenomes</taxon>
        <taxon>ecological metagenomes</taxon>
    </lineage>
</organism>
<dbReference type="InterPro" id="IPR018357">
    <property type="entry name" value="Hexapep_transf_CS"/>
</dbReference>
<dbReference type="Pfam" id="PF00132">
    <property type="entry name" value="Hexapep"/>
    <property type="match status" value="1"/>
</dbReference>
<dbReference type="PROSITE" id="PS00101">
    <property type="entry name" value="HEXAPEP_TRANSFERASES"/>
    <property type="match status" value="1"/>
</dbReference>
<sequence length="234" mass="24448">MQFPKIPQALPGYAGLNSLRVNLVHPLLHSAATAVVEFSRVTLRWAYVGSQDQAKFGFGSFGEGSIIEQPYSILLQPQHISIGNDTLIAAGATLAVWPEGDPETTPTPTEPLLRIGSRVWGARGLSIVCHKSVVIGDDVWFGPGVYITDASHDSSDPDTPIGLLMEPARAVTIGKGSWLGTGVVVLPGVTIGDHVAVGANSVVCTDLPSNCVAVGSPAKVVRHLESPTAATSLL</sequence>
<accession>A0A6J6BUY3</accession>
<keyword evidence="2" id="KW-0808">Transferase</keyword>
<reference evidence="3" key="1">
    <citation type="submission" date="2020-05" db="EMBL/GenBank/DDBJ databases">
        <authorList>
            <person name="Chiriac C."/>
            <person name="Salcher M."/>
            <person name="Ghai R."/>
            <person name="Kavagutti S V."/>
        </authorList>
    </citation>
    <scope>NUCLEOTIDE SEQUENCE</scope>
</reference>
<evidence type="ECO:0000256" key="1">
    <source>
        <dbReference type="ARBA" id="ARBA00007274"/>
    </source>
</evidence>
<dbReference type="Gene3D" id="2.160.10.10">
    <property type="entry name" value="Hexapeptide repeat proteins"/>
    <property type="match status" value="1"/>
</dbReference>
<dbReference type="InterPro" id="IPR001451">
    <property type="entry name" value="Hexapep"/>
</dbReference>
<dbReference type="GO" id="GO:0005829">
    <property type="term" value="C:cytosol"/>
    <property type="evidence" value="ECO:0007669"/>
    <property type="project" value="TreeGrafter"/>
</dbReference>
<dbReference type="PANTHER" id="PTHR23416">
    <property type="entry name" value="SIALIC ACID SYNTHASE-RELATED"/>
    <property type="match status" value="1"/>
</dbReference>
<dbReference type="CDD" id="cd04647">
    <property type="entry name" value="LbH_MAT_like"/>
    <property type="match status" value="1"/>
</dbReference>
<dbReference type="GO" id="GO:0008374">
    <property type="term" value="F:O-acyltransferase activity"/>
    <property type="evidence" value="ECO:0007669"/>
    <property type="project" value="TreeGrafter"/>
</dbReference>
<evidence type="ECO:0000256" key="2">
    <source>
        <dbReference type="ARBA" id="ARBA00022679"/>
    </source>
</evidence>
<dbReference type="InterPro" id="IPR051159">
    <property type="entry name" value="Hexapeptide_acetyltransf"/>
</dbReference>
<proteinExistence type="inferred from homology"/>
<dbReference type="AlphaFoldDB" id="A0A6J6BUY3"/>
<dbReference type="SUPFAM" id="SSF51161">
    <property type="entry name" value="Trimeric LpxA-like enzymes"/>
    <property type="match status" value="1"/>
</dbReference>
<evidence type="ECO:0000313" key="3">
    <source>
        <dbReference type="EMBL" id="CAB4543030.1"/>
    </source>
</evidence>
<name>A0A6J6BUY3_9ZZZZ</name>